<accession>A0A9W8JT56</accession>
<dbReference type="AlphaFoldDB" id="A0A9W8JT56"/>
<keyword evidence="3" id="KW-1185">Reference proteome</keyword>
<feature type="transmembrane region" description="Helical" evidence="1">
    <location>
        <begin position="14"/>
        <end position="35"/>
    </location>
</feature>
<dbReference type="PANTHER" id="PTHR40465:SF1">
    <property type="entry name" value="DUF6534 DOMAIN-CONTAINING PROTEIN"/>
    <property type="match status" value="1"/>
</dbReference>
<feature type="transmembrane region" description="Helical" evidence="1">
    <location>
        <begin position="47"/>
        <end position="67"/>
    </location>
</feature>
<organism evidence="2 3">
    <name type="scientific">Agrocybe chaxingu</name>
    <dbReference type="NCBI Taxonomy" id="84603"/>
    <lineage>
        <taxon>Eukaryota</taxon>
        <taxon>Fungi</taxon>
        <taxon>Dikarya</taxon>
        <taxon>Basidiomycota</taxon>
        <taxon>Agaricomycotina</taxon>
        <taxon>Agaricomycetes</taxon>
        <taxon>Agaricomycetidae</taxon>
        <taxon>Agaricales</taxon>
        <taxon>Agaricineae</taxon>
        <taxon>Strophariaceae</taxon>
        <taxon>Agrocybe</taxon>
    </lineage>
</organism>
<evidence type="ECO:0000313" key="3">
    <source>
        <dbReference type="Proteomes" id="UP001148786"/>
    </source>
</evidence>
<evidence type="ECO:0000256" key="1">
    <source>
        <dbReference type="SAM" id="Phobius"/>
    </source>
</evidence>
<keyword evidence="1" id="KW-0472">Membrane</keyword>
<reference evidence="2" key="1">
    <citation type="submission" date="2022-07" db="EMBL/GenBank/DDBJ databases">
        <title>Genome Sequence of Agrocybe chaxingu.</title>
        <authorList>
            <person name="Buettner E."/>
        </authorList>
    </citation>
    <scope>NUCLEOTIDE SEQUENCE</scope>
    <source>
        <strain evidence="2">MP-N11</strain>
    </source>
</reference>
<gene>
    <name evidence="2" type="ORF">NLJ89_g9076</name>
</gene>
<name>A0A9W8JT56_9AGAR</name>
<evidence type="ECO:0000313" key="2">
    <source>
        <dbReference type="EMBL" id="KAJ3502020.1"/>
    </source>
</evidence>
<sequence length="127" mass="14358">MTTLPHWCRIGPQFVSALLNSVLFGILSLQVYIFYLAFPDDPAYTKALVYGIYILEAVQTALTFESGYRMYVSSFGNFYSLDQVGNLWLTVPILTAVGTVVAQTFYAHRVYRLSKSKAVWTVIILEL</sequence>
<keyword evidence="1" id="KW-0812">Transmembrane</keyword>
<dbReference type="Proteomes" id="UP001148786">
    <property type="component" value="Unassembled WGS sequence"/>
</dbReference>
<keyword evidence="1" id="KW-1133">Transmembrane helix</keyword>
<dbReference type="OrthoDB" id="3053835at2759"/>
<proteinExistence type="predicted"/>
<comment type="caution">
    <text evidence="2">The sequence shown here is derived from an EMBL/GenBank/DDBJ whole genome shotgun (WGS) entry which is preliminary data.</text>
</comment>
<dbReference type="PANTHER" id="PTHR40465">
    <property type="entry name" value="CHROMOSOME 1, WHOLE GENOME SHOTGUN SEQUENCE"/>
    <property type="match status" value="1"/>
</dbReference>
<dbReference type="EMBL" id="JANKHO010001341">
    <property type="protein sequence ID" value="KAJ3502020.1"/>
    <property type="molecule type" value="Genomic_DNA"/>
</dbReference>
<protein>
    <submittedName>
        <fullName evidence="2">Uncharacterized protein</fullName>
    </submittedName>
</protein>
<feature type="transmembrane region" description="Helical" evidence="1">
    <location>
        <begin position="87"/>
        <end position="107"/>
    </location>
</feature>